<accession>A0A9P5HEA4</accession>
<dbReference type="AlphaFoldDB" id="A0A9P5HEA4"/>
<organism evidence="1 2">
    <name type="scientific">Cylindrodendrum hubeiense</name>
    <dbReference type="NCBI Taxonomy" id="595255"/>
    <lineage>
        <taxon>Eukaryota</taxon>
        <taxon>Fungi</taxon>
        <taxon>Dikarya</taxon>
        <taxon>Ascomycota</taxon>
        <taxon>Pezizomycotina</taxon>
        <taxon>Sordariomycetes</taxon>
        <taxon>Hypocreomycetidae</taxon>
        <taxon>Hypocreales</taxon>
        <taxon>Nectriaceae</taxon>
        <taxon>Cylindrodendrum</taxon>
    </lineage>
</organism>
<evidence type="ECO:0000313" key="2">
    <source>
        <dbReference type="Proteomes" id="UP000722485"/>
    </source>
</evidence>
<dbReference type="OrthoDB" id="6503935at2759"/>
<reference evidence="1" key="1">
    <citation type="submission" date="2020-03" db="EMBL/GenBank/DDBJ databases">
        <title>Draft Genome Sequence of Cylindrodendrum hubeiense.</title>
        <authorList>
            <person name="Buettner E."/>
            <person name="Kellner H."/>
        </authorList>
    </citation>
    <scope>NUCLEOTIDE SEQUENCE</scope>
    <source>
        <strain evidence="1">IHI 201604</strain>
    </source>
</reference>
<keyword evidence="2" id="KW-1185">Reference proteome</keyword>
<sequence length="111" mass="12854">MSHEFDRSWMWHPAFVETRTDTAGLFVHFRRILFIEDQSPKSLRIKITADTRYKLFVNNHQAAFGPVKGDASLWFFDEVDIAPHLVPGQNHIAATIGRRLDLYAKRIRGMG</sequence>
<name>A0A9P5HEA4_9HYPO</name>
<protein>
    <submittedName>
        <fullName evidence="1">Uncharacterized protein</fullName>
    </submittedName>
</protein>
<gene>
    <name evidence="1" type="ORF">G7Z17_g1693</name>
</gene>
<evidence type="ECO:0000313" key="1">
    <source>
        <dbReference type="EMBL" id="KAF7556020.1"/>
    </source>
</evidence>
<proteinExistence type="predicted"/>
<dbReference type="EMBL" id="JAANBB010000015">
    <property type="protein sequence ID" value="KAF7556020.1"/>
    <property type="molecule type" value="Genomic_DNA"/>
</dbReference>
<comment type="caution">
    <text evidence="1">The sequence shown here is derived from an EMBL/GenBank/DDBJ whole genome shotgun (WGS) entry which is preliminary data.</text>
</comment>
<dbReference type="Gene3D" id="2.60.120.260">
    <property type="entry name" value="Galactose-binding domain-like"/>
    <property type="match status" value="1"/>
</dbReference>
<dbReference type="Proteomes" id="UP000722485">
    <property type="component" value="Unassembled WGS sequence"/>
</dbReference>